<keyword evidence="1" id="KW-0812">Transmembrane</keyword>
<proteinExistence type="predicted"/>
<keyword evidence="1" id="KW-0472">Membrane</keyword>
<evidence type="ECO:0000313" key="3">
    <source>
        <dbReference type="Proteomes" id="UP000241614"/>
    </source>
</evidence>
<gene>
    <name evidence="2" type="ORF">DA103_08980</name>
</gene>
<dbReference type="RefSeq" id="WP_108090056.1">
    <property type="nucleotide sequence ID" value="NZ_PZPP01000010.1"/>
</dbReference>
<name>A0A2T4Y151_ENTCL</name>
<dbReference type="Proteomes" id="UP000241614">
    <property type="component" value="Unassembled WGS sequence"/>
</dbReference>
<reference evidence="2 3" key="1">
    <citation type="submission" date="2018-04" db="EMBL/GenBank/DDBJ databases">
        <title>Genome sequencing reveals highly heavy metal resistance and biotechnology application of the novel Enterobacter cloacae amazonensis isolated from wastewater river in Manaus - Amazonas.</title>
        <authorList>
            <person name="Astolfi M.C.T."/>
            <person name="Carvalho E.B.D.S."/>
            <person name="Lacerda L.B."/>
            <person name="Pinto M.V."/>
            <person name="Nogueira V.B."/>
            <person name="Barros A.M."/>
            <person name="Astolfi-Filho S."/>
        </authorList>
    </citation>
    <scope>NUCLEOTIDE SEQUENCE [LARGE SCALE GENOMIC DNA]</scope>
    <source>
        <strain evidence="3">amazonensis</strain>
    </source>
</reference>
<dbReference type="OrthoDB" id="8019720at2"/>
<sequence length="606" mass="65221">MVAKSIVDIDVNDDKFVAFMEKFKEYQAALEDLPEAWRGLAHGATDATKETAKAKTEGDLLAKAFSEGASAILSINSGLDRLTDSLDRANKSQEDFNKKTRSSKGFLSDATKDAKSLAGHIRDATTSLLSWGGIVGLFTGVLGVGGLFGLNRLAATTGSQRFTSLGIGTSIGALDSTAINYQKALGNPTGTLGAIRDSQMDLSKRWTFQAMGINNPDQDPAKLLPQMIRNARDIFVKNGSTLQGANAYGLTNFFSLDDLNRFKNMSDEEIDAMERRAQKDAKLLQITDQQARQWQDFNVQLDYSSQSIRNAFVRGLGPLTPQLSKLSDALAGAIDTVLQSPELGKWIDGLAGGIERFGKYLASPEFTKDVDSFMAGIEKLGALIGKVYDWVVGKTDISVSEVTSGSSILSNKKVTDPKTGQTYTPGSEDDPRVWGWLKGVKRFFSSGDVKPVDPTPADVSAKGRTIADRFNNPTNLRWAEGYGTHNTQSGKFAVFPTLDEGVLASAKQLQIYGTRGINTVSEIAKKWAPSNENDTEEYIRHVVKTTGLGANDRLNLNDPAILAKLISAMSTKEGAGNRVSEGAVIQIFNNTGGNAIVSSSQLGVTG</sequence>
<organism evidence="2 3">
    <name type="scientific">Enterobacter cloacae</name>
    <dbReference type="NCBI Taxonomy" id="550"/>
    <lineage>
        <taxon>Bacteria</taxon>
        <taxon>Pseudomonadati</taxon>
        <taxon>Pseudomonadota</taxon>
        <taxon>Gammaproteobacteria</taxon>
        <taxon>Enterobacterales</taxon>
        <taxon>Enterobacteriaceae</taxon>
        <taxon>Enterobacter</taxon>
        <taxon>Enterobacter cloacae complex</taxon>
    </lineage>
</organism>
<accession>A0A2T4Y151</accession>
<evidence type="ECO:0008006" key="4">
    <source>
        <dbReference type="Google" id="ProtNLM"/>
    </source>
</evidence>
<evidence type="ECO:0000256" key="1">
    <source>
        <dbReference type="SAM" id="Phobius"/>
    </source>
</evidence>
<feature type="transmembrane region" description="Helical" evidence="1">
    <location>
        <begin position="128"/>
        <end position="150"/>
    </location>
</feature>
<protein>
    <recommendedName>
        <fullName evidence="4">Lytic transglycosylase domain-containing protein</fullName>
    </recommendedName>
</protein>
<dbReference type="EMBL" id="PZPP01000010">
    <property type="protein sequence ID" value="PTM35904.1"/>
    <property type="molecule type" value="Genomic_DNA"/>
</dbReference>
<comment type="caution">
    <text evidence="2">The sequence shown here is derived from an EMBL/GenBank/DDBJ whole genome shotgun (WGS) entry which is preliminary data.</text>
</comment>
<evidence type="ECO:0000313" key="2">
    <source>
        <dbReference type="EMBL" id="PTM35904.1"/>
    </source>
</evidence>
<keyword evidence="1" id="KW-1133">Transmembrane helix</keyword>
<dbReference type="AlphaFoldDB" id="A0A2T4Y151"/>